<evidence type="ECO:0000313" key="1">
    <source>
        <dbReference type="EMBL" id="EYD76740.1"/>
    </source>
</evidence>
<reference evidence="1 2" key="1">
    <citation type="submission" date="2013-02" db="EMBL/GenBank/DDBJ databases">
        <authorList>
            <person name="Fiebig A."/>
            <person name="Goeker M."/>
            <person name="Klenk H.-P.P."/>
        </authorList>
    </citation>
    <scope>NUCLEOTIDE SEQUENCE [LARGE SCALE GENOMIC DNA]</scope>
    <source>
        <strain evidence="1 2">DSM 19309</strain>
    </source>
</reference>
<evidence type="ECO:0000313" key="2">
    <source>
        <dbReference type="Proteomes" id="UP000019666"/>
    </source>
</evidence>
<protein>
    <recommendedName>
        <fullName evidence="3">Roadblock/LAMTOR2 domain-containing protein</fullName>
    </recommendedName>
</protein>
<sequence length="37" mass="3902">MADEARARLDAMLDRTGSLSDVVITDRAGTILARSGP</sequence>
<accession>A0A017HQY3</accession>
<keyword evidence="2" id="KW-1185">Reference proteome</keyword>
<dbReference type="HOGENOM" id="CLU_3348207_0_0_5"/>
<gene>
    <name evidence="1" type="ORF">Rumeso_01698</name>
</gene>
<dbReference type="EMBL" id="AOSK01000041">
    <property type="protein sequence ID" value="EYD76740.1"/>
    <property type="molecule type" value="Genomic_DNA"/>
</dbReference>
<evidence type="ECO:0008006" key="3">
    <source>
        <dbReference type="Google" id="ProtNLM"/>
    </source>
</evidence>
<name>A0A017HQY3_9RHOB</name>
<dbReference type="Proteomes" id="UP000019666">
    <property type="component" value="Unassembled WGS sequence"/>
</dbReference>
<dbReference type="AlphaFoldDB" id="A0A017HQY3"/>
<organism evidence="1 2">
    <name type="scientific">Rubellimicrobium mesophilum DSM 19309</name>
    <dbReference type="NCBI Taxonomy" id="442562"/>
    <lineage>
        <taxon>Bacteria</taxon>
        <taxon>Pseudomonadati</taxon>
        <taxon>Pseudomonadota</taxon>
        <taxon>Alphaproteobacteria</taxon>
        <taxon>Rhodobacterales</taxon>
        <taxon>Roseobacteraceae</taxon>
        <taxon>Rubellimicrobium</taxon>
    </lineage>
</organism>
<comment type="caution">
    <text evidence="1">The sequence shown here is derived from an EMBL/GenBank/DDBJ whole genome shotgun (WGS) entry which is preliminary data.</text>
</comment>
<proteinExistence type="predicted"/>
<dbReference type="STRING" id="442562.Rumeso_01698"/>